<evidence type="ECO:0000313" key="3">
    <source>
        <dbReference type="Proteomes" id="UP001348805"/>
    </source>
</evidence>
<name>A0ABZ0Z175_9CAUD</name>
<evidence type="ECO:0000313" key="2">
    <source>
        <dbReference type="EMBL" id="WQJ51352.1"/>
    </source>
</evidence>
<evidence type="ECO:0008006" key="4">
    <source>
        <dbReference type="Google" id="ProtNLM"/>
    </source>
</evidence>
<sequence length="112" mass="13268">MTVFYIIMFIALYIAFGITIFGIGYKYDFMDVRKEYKQSVCQGDEYSTIVMNIIFWPLIAACFLLFSIPRRIIDSLINAIDEDIRYEELLRNKRLKNNKDNYNGNDNNNIKL</sequence>
<protein>
    <recommendedName>
        <fullName evidence="4">TMhelix containing protein</fullName>
    </recommendedName>
</protein>
<feature type="transmembrane region" description="Helical" evidence="1">
    <location>
        <begin position="6"/>
        <end position="25"/>
    </location>
</feature>
<keyword evidence="1" id="KW-0812">Transmembrane</keyword>
<dbReference type="EMBL" id="OR769219">
    <property type="protein sequence ID" value="WQJ51352.1"/>
    <property type="molecule type" value="Genomic_DNA"/>
</dbReference>
<keyword evidence="1" id="KW-1133">Transmembrane helix</keyword>
<feature type="transmembrane region" description="Helical" evidence="1">
    <location>
        <begin position="46"/>
        <end position="68"/>
    </location>
</feature>
<organism evidence="2 3">
    <name type="scientific">phage Lak_Megaphage_RVC_AP3_GC26</name>
    <dbReference type="NCBI Taxonomy" id="3109225"/>
    <lineage>
        <taxon>Viruses</taxon>
        <taxon>Duplodnaviria</taxon>
        <taxon>Heunggongvirae</taxon>
        <taxon>Uroviricota</taxon>
        <taxon>Caudoviricetes</taxon>
        <taxon>Caudoviricetes code 15 clade</taxon>
    </lineage>
</organism>
<reference evidence="2 3" key="1">
    <citation type="submission" date="2023-11" db="EMBL/GenBank/DDBJ databases">
        <authorList>
            <person name="Cook R."/>
            <person name="Crisci M."/>
            <person name="Pye H."/>
            <person name="Adriaenssens E."/>
            <person name="Santini J."/>
        </authorList>
    </citation>
    <scope>NUCLEOTIDE SEQUENCE [LARGE SCALE GENOMIC DNA]</scope>
    <source>
        <strain evidence="2">Lak_Megaphage_RVC_AP3_GC26</strain>
    </source>
</reference>
<keyword evidence="1" id="KW-0472">Membrane</keyword>
<keyword evidence="3" id="KW-1185">Reference proteome</keyword>
<dbReference type="Proteomes" id="UP001348805">
    <property type="component" value="Segment"/>
</dbReference>
<evidence type="ECO:0000256" key="1">
    <source>
        <dbReference type="SAM" id="Phobius"/>
    </source>
</evidence>
<accession>A0ABZ0Z175</accession>
<proteinExistence type="predicted"/>